<dbReference type="PANTHER" id="PTHR34121:SF1">
    <property type="entry name" value="FILAMIN-A-INTERACTING PROTEIN 1"/>
    <property type="match status" value="1"/>
</dbReference>
<name>A0ABR2LT09_9ASPA</name>
<protein>
    <submittedName>
        <fullName evidence="1">Uncharacterized protein</fullName>
    </submittedName>
</protein>
<keyword evidence="2" id="KW-1185">Reference proteome</keyword>
<dbReference type="PANTHER" id="PTHR34121">
    <property type="entry name" value="MYOSIN-11"/>
    <property type="match status" value="1"/>
</dbReference>
<evidence type="ECO:0000313" key="2">
    <source>
        <dbReference type="Proteomes" id="UP001412067"/>
    </source>
</evidence>
<dbReference type="Proteomes" id="UP001412067">
    <property type="component" value="Unassembled WGS sequence"/>
</dbReference>
<reference evidence="1 2" key="1">
    <citation type="journal article" date="2022" name="Nat. Plants">
        <title>Genomes of leafy and leafless Platanthera orchids illuminate the evolution of mycoheterotrophy.</title>
        <authorList>
            <person name="Li M.H."/>
            <person name="Liu K.W."/>
            <person name="Li Z."/>
            <person name="Lu H.C."/>
            <person name="Ye Q.L."/>
            <person name="Zhang D."/>
            <person name="Wang J.Y."/>
            <person name="Li Y.F."/>
            <person name="Zhong Z.M."/>
            <person name="Liu X."/>
            <person name="Yu X."/>
            <person name="Liu D.K."/>
            <person name="Tu X.D."/>
            <person name="Liu B."/>
            <person name="Hao Y."/>
            <person name="Liao X.Y."/>
            <person name="Jiang Y.T."/>
            <person name="Sun W.H."/>
            <person name="Chen J."/>
            <person name="Chen Y.Q."/>
            <person name="Ai Y."/>
            <person name="Zhai J.W."/>
            <person name="Wu S.S."/>
            <person name="Zhou Z."/>
            <person name="Hsiao Y.Y."/>
            <person name="Wu W.L."/>
            <person name="Chen Y.Y."/>
            <person name="Lin Y.F."/>
            <person name="Hsu J.L."/>
            <person name="Li C.Y."/>
            <person name="Wang Z.W."/>
            <person name="Zhao X."/>
            <person name="Zhong W.Y."/>
            <person name="Ma X.K."/>
            <person name="Ma L."/>
            <person name="Huang J."/>
            <person name="Chen G.Z."/>
            <person name="Huang M.Z."/>
            <person name="Huang L."/>
            <person name="Peng D.H."/>
            <person name="Luo Y.B."/>
            <person name="Zou S.Q."/>
            <person name="Chen S.P."/>
            <person name="Lan S."/>
            <person name="Tsai W.C."/>
            <person name="Van de Peer Y."/>
            <person name="Liu Z.J."/>
        </authorList>
    </citation>
    <scope>NUCLEOTIDE SEQUENCE [LARGE SCALE GENOMIC DNA]</scope>
    <source>
        <strain evidence="1">Lor288</strain>
    </source>
</reference>
<dbReference type="EMBL" id="JBBWWR010000015">
    <property type="protein sequence ID" value="KAK8950040.1"/>
    <property type="molecule type" value="Genomic_DNA"/>
</dbReference>
<evidence type="ECO:0000313" key="1">
    <source>
        <dbReference type="EMBL" id="KAK8950040.1"/>
    </source>
</evidence>
<sequence>MKLCGDLQDQFAAHSRVAPLRRGKAKHGRLKNNYVCLNLSKIDAESSNQWKKIYGMKGLNISADESSQKTSLETCSATIERIVLSGMLQALEETLEEVQLCSRLEELLLKKKTIKKGNTLVMHNEKGCPRCRDPVRYDAVEAFRRDWI</sequence>
<accession>A0ABR2LT09</accession>
<proteinExistence type="predicted"/>
<organism evidence="1 2">
    <name type="scientific">Platanthera guangdongensis</name>
    <dbReference type="NCBI Taxonomy" id="2320717"/>
    <lineage>
        <taxon>Eukaryota</taxon>
        <taxon>Viridiplantae</taxon>
        <taxon>Streptophyta</taxon>
        <taxon>Embryophyta</taxon>
        <taxon>Tracheophyta</taxon>
        <taxon>Spermatophyta</taxon>
        <taxon>Magnoliopsida</taxon>
        <taxon>Liliopsida</taxon>
        <taxon>Asparagales</taxon>
        <taxon>Orchidaceae</taxon>
        <taxon>Orchidoideae</taxon>
        <taxon>Orchideae</taxon>
        <taxon>Orchidinae</taxon>
        <taxon>Platanthera</taxon>
    </lineage>
</organism>
<comment type="caution">
    <text evidence="1">The sequence shown here is derived from an EMBL/GenBank/DDBJ whole genome shotgun (WGS) entry which is preliminary data.</text>
</comment>
<gene>
    <name evidence="1" type="ORF">KSP40_PGU015174</name>
</gene>